<protein>
    <recommendedName>
        <fullName evidence="3">2'-5' RNA ligase family protein</fullName>
    </recommendedName>
</protein>
<name>A0A3R5QS03_9CLOT</name>
<dbReference type="AlphaFoldDB" id="A0A3R5QS03"/>
<dbReference type="OrthoDB" id="463286at2"/>
<evidence type="ECO:0008006" key="3">
    <source>
        <dbReference type="Google" id="ProtNLM"/>
    </source>
</evidence>
<dbReference type="RefSeq" id="WP_128212163.1">
    <property type="nucleotide sequence ID" value="NZ_CP025746.1"/>
</dbReference>
<evidence type="ECO:0000313" key="1">
    <source>
        <dbReference type="EMBL" id="QAA31346.1"/>
    </source>
</evidence>
<evidence type="ECO:0000313" key="2">
    <source>
        <dbReference type="Proteomes" id="UP000286268"/>
    </source>
</evidence>
<accession>A0A3R5QS03</accession>
<reference evidence="1 2" key="1">
    <citation type="submission" date="2018-01" db="EMBL/GenBank/DDBJ databases">
        <title>Genome Sequencing and Assembly of Anaerobacter polyendosporus strain CT4.</title>
        <authorList>
            <person name="Tachaapaikoon C."/>
            <person name="Sutheeworapong S."/>
            <person name="Jenjaroenpun P."/>
            <person name="Wongsurawat T."/>
            <person name="Nookeaw I."/>
            <person name="Cheawchanlertfa P."/>
            <person name="Kosugi A."/>
            <person name="Cheevadhanarak S."/>
            <person name="Ratanakhanokchai K."/>
        </authorList>
    </citation>
    <scope>NUCLEOTIDE SEQUENCE [LARGE SCALE GENOMIC DNA]</scope>
    <source>
        <strain evidence="1 2">CT4</strain>
    </source>
</reference>
<dbReference type="Proteomes" id="UP000286268">
    <property type="component" value="Chromosome"/>
</dbReference>
<sequence>MKRYCVIARFDEETDSLFSKWKDKAYSMQKNHYADKPWPPHMTIAAYEDIDEIVLCSWTMEYVKAKRQLPIQFNSLGVYTHGEALDTDVIYVNPCSSLSLVDFYYGFHEKLDEYCGTLGFEYSAKCGNPVFHSTLSICNKNDFNNVFDYLRDNFIATSGRIVALEVYEIPFRLINRFDLIND</sequence>
<organism evidence="1 2">
    <name type="scientific">Clostridium manihotivorum</name>
    <dbReference type="NCBI Taxonomy" id="2320868"/>
    <lineage>
        <taxon>Bacteria</taxon>
        <taxon>Bacillati</taxon>
        <taxon>Bacillota</taxon>
        <taxon>Clostridia</taxon>
        <taxon>Eubacteriales</taxon>
        <taxon>Clostridiaceae</taxon>
        <taxon>Clostridium</taxon>
    </lineage>
</organism>
<dbReference type="Pfam" id="PF13563">
    <property type="entry name" value="2_5_RNA_ligase2"/>
    <property type="match status" value="1"/>
</dbReference>
<dbReference type="KEGG" id="cmah:C1I91_06645"/>
<dbReference type="EMBL" id="CP025746">
    <property type="protein sequence ID" value="QAA31346.1"/>
    <property type="molecule type" value="Genomic_DNA"/>
</dbReference>
<gene>
    <name evidence="1" type="ORF">C1I91_06645</name>
</gene>
<dbReference type="Gene3D" id="3.90.1140.10">
    <property type="entry name" value="Cyclic phosphodiesterase"/>
    <property type="match status" value="1"/>
</dbReference>
<proteinExistence type="predicted"/>
<keyword evidence="2" id="KW-1185">Reference proteome</keyword>